<dbReference type="GO" id="GO:0005886">
    <property type="term" value="C:plasma membrane"/>
    <property type="evidence" value="ECO:0007669"/>
    <property type="project" value="UniProtKB-SubCell"/>
</dbReference>
<evidence type="ECO:0000256" key="1">
    <source>
        <dbReference type="ARBA" id="ARBA00022475"/>
    </source>
</evidence>
<keyword evidence="5 10" id="KW-0133">Cell shape</keyword>
<evidence type="ECO:0000313" key="14">
    <source>
        <dbReference type="Proteomes" id="UP000824200"/>
    </source>
</evidence>
<dbReference type="SUPFAM" id="SSF53756">
    <property type="entry name" value="UDP-Glycosyltransferase/glycogen phosphorylase"/>
    <property type="match status" value="1"/>
</dbReference>
<keyword evidence="7 10" id="KW-0472">Membrane</keyword>
<reference evidence="13" key="2">
    <citation type="journal article" date="2021" name="PeerJ">
        <title>Extensive microbial diversity within the chicken gut microbiome revealed by metagenomics and culture.</title>
        <authorList>
            <person name="Gilroy R."/>
            <person name="Ravi A."/>
            <person name="Getino M."/>
            <person name="Pursley I."/>
            <person name="Horton D.L."/>
            <person name="Alikhan N.F."/>
            <person name="Baker D."/>
            <person name="Gharbi K."/>
            <person name="Hall N."/>
            <person name="Watson M."/>
            <person name="Adriaenssens E.M."/>
            <person name="Foster-Nyarko E."/>
            <person name="Jarju S."/>
            <person name="Secka A."/>
            <person name="Antonio M."/>
            <person name="Oren A."/>
            <person name="Chaudhuri R.R."/>
            <person name="La Ragione R."/>
            <person name="Hildebrand F."/>
            <person name="Pallen M.J."/>
        </authorList>
    </citation>
    <scope>NUCLEOTIDE SEQUENCE</scope>
    <source>
        <strain evidence="13">CHK121-14286</strain>
    </source>
</reference>
<organism evidence="13 14">
    <name type="scientific">Candidatus Fimimonas gallinarum</name>
    <dbReference type="NCBI Taxonomy" id="2840821"/>
    <lineage>
        <taxon>Bacteria</taxon>
        <taxon>Pseudomonadati</taxon>
        <taxon>Myxococcota</taxon>
        <taxon>Myxococcia</taxon>
        <taxon>Myxococcales</taxon>
        <taxon>Cystobacterineae</taxon>
        <taxon>Myxococcaceae</taxon>
        <taxon>Myxococcaceae incertae sedis</taxon>
        <taxon>Candidatus Fimimonas</taxon>
    </lineage>
</organism>
<dbReference type="GO" id="GO:0071555">
    <property type="term" value="P:cell wall organization"/>
    <property type="evidence" value="ECO:0007669"/>
    <property type="project" value="UniProtKB-KW"/>
</dbReference>
<evidence type="ECO:0000256" key="8">
    <source>
        <dbReference type="ARBA" id="ARBA00023306"/>
    </source>
</evidence>
<comment type="subcellular location">
    <subcellularLocation>
        <location evidence="10">Cell membrane</location>
        <topology evidence="10">Peripheral membrane protein</topology>
        <orientation evidence="10">Cytoplasmic side</orientation>
    </subcellularLocation>
</comment>
<evidence type="ECO:0000256" key="7">
    <source>
        <dbReference type="ARBA" id="ARBA00023136"/>
    </source>
</evidence>
<evidence type="ECO:0000256" key="6">
    <source>
        <dbReference type="ARBA" id="ARBA00022984"/>
    </source>
</evidence>
<gene>
    <name evidence="10" type="primary">murG</name>
    <name evidence="13" type="ORF">IAC95_04780</name>
</gene>
<dbReference type="Pfam" id="PF04101">
    <property type="entry name" value="Glyco_tran_28_C"/>
    <property type="match status" value="1"/>
</dbReference>
<feature type="binding site" evidence="10">
    <location>
        <begin position="10"/>
        <end position="12"/>
    </location>
    <ligand>
        <name>UDP-N-acetyl-alpha-D-glucosamine</name>
        <dbReference type="ChEBI" id="CHEBI:57705"/>
    </ligand>
</feature>
<keyword evidence="8 10" id="KW-0131">Cell cycle</keyword>
<evidence type="ECO:0000256" key="9">
    <source>
        <dbReference type="ARBA" id="ARBA00023316"/>
    </source>
</evidence>
<dbReference type="GO" id="GO:0050511">
    <property type="term" value="F:undecaprenyldiphospho-muramoylpentapeptide beta-N-acetylglucosaminyltransferase activity"/>
    <property type="evidence" value="ECO:0007669"/>
    <property type="project" value="UniProtKB-UniRule"/>
</dbReference>
<evidence type="ECO:0000256" key="10">
    <source>
        <dbReference type="HAMAP-Rule" id="MF_00033"/>
    </source>
</evidence>
<feature type="binding site" evidence="10">
    <location>
        <position position="159"/>
    </location>
    <ligand>
        <name>UDP-N-acetyl-alpha-D-glucosamine</name>
        <dbReference type="ChEBI" id="CHEBI:57705"/>
    </ligand>
</feature>
<evidence type="ECO:0000256" key="2">
    <source>
        <dbReference type="ARBA" id="ARBA00022618"/>
    </source>
</evidence>
<dbReference type="EMBL" id="DVHL01000039">
    <property type="protein sequence ID" value="HIR66172.1"/>
    <property type="molecule type" value="Genomic_DNA"/>
</dbReference>
<reference evidence="13" key="1">
    <citation type="submission" date="2020-10" db="EMBL/GenBank/DDBJ databases">
        <authorList>
            <person name="Gilroy R."/>
        </authorList>
    </citation>
    <scope>NUCLEOTIDE SEQUENCE</scope>
    <source>
        <strain evidence="13">CHK121-14286</strain>
    </source>
</reference>
<evidence type="ECO:0000259" key="12">
    <source>
        <dbReference type="Pfam" id="PF04101"/>
    </source>
</evidence>
<keyword evidence="3 10" id="KW-0328">Glycosyltransferase</keyword>
<evidence type="ECO:0000313" key="13">
    <source>
        <dbReference type="EMBL" id="HIR66172.1"/>
    </source>
</evidence>
<feature type="domain" description="Glycosyl transferase family 28 C-terminal" evidence="12">
    <location>
        <begin position="182"/>
        <end position="322"/>
    </location>
</feature>
<keyword evidence="1 10" id="KW-1003">Cell membrane</keyword>
<dbReference type="PANTHER" id="PTHR21015">
    <property type="entry name" value="UDP-N-ACETYLGLUCOSAMINE--N-ACETYLMURAMYL-(PENTAPEPTIDE) PYROPHOSPHORYL-UNDECAPRENOL N-ACETYLGLUCOSAMINE TRANSFERASE 1"/>
    <property type="match status" value="1"/>
</dbReference>
<dbReference type="InterPro" id="IPR006009">
    <property type="entry name" value="GlcNAc_MurG"/>
</dbReference>
<feature type="binding site" evidence="10">
    <location>
        <position position="189"/>
    </location>
    <ligand>
        <name>UDP-N-acetyl-alpha-D-glucosamine</name>
        <dbReference type="ChEBI" id="CHEBI:57705"/>
    </ligand>
</feature>
<dbReference type="GO" id="GO:0009252">
    <property type="term" value="P:peptidoglycan biosynthetic process"/>
    <property type="evidence" value="ECO:0007669"/>
    <property type="project" value="UniProtKB-UniRule"/>
</dbReference>
<dbReference type="GO" id="GO:0005975">
    <property type="term" value="P:carbohydrate metabolic process"/>
    <property type="evidence" value="ECO:0007669"/>
    <property type="project" value="InterPro"/>
</dbReference>
<evidence type="ECO:0000256" key="4">
    <source>
        <dbReference type="ARBA" id="ARBA00022679"/>
    </source>
</evidence>
<evidence type="ECO:0000256" key="5">
    <source>
        <dbReference type="ARBA" id="ARBA00022960"/>
    </source>
</evidence>
<dbReference type="GO" id="GO:0008360">
    <property type="term" value="P:regulation of cell shape"/>
    <property type="evidence" value="ECO:0007669"/>
    <property type="project" value="UniProtKB-KW"/>
</dbReference>
<dbReference type="EC" id="2.4.1.227" evidence="10"/>
<dbReference type="CDD" id="cd03785">
    <property type="entry name" value="GT28_MurG"/>
    <property type="match status" value="1"/>
</dbReference>
<comment type="caution">
    <text evidence="13">The sequence shown here is derived from an EMBL/GenBank/DDBJ whole genome shotgun (WGS) entry which is preliminary data.</text>
</comment>
<keyword evidence="4 10" id="KW-0808">Transferase</keyword>
<keyword evidence="6 10" id="KW-0573">Peptidoglycan synthesis</keyword>
<name>A0A9D1J8Q8_9BACT</name>
<proteinExistence type="inferred from homology"/>
<sequence length="344" mass="37749">MKIVFCGGGTAGHIMPNIALSDKLRSHQLYYVGTSGMEKNIVAPLVKKGVFCGFYTISAAKLQRKLTLKNLILPIYLAQSVRHAKRHLKEISPDVVFSKGGYVGLPVVIAAKLLKIPTIIHESDMTMGLANKISALFSTEVLSSYPCHKKAKTTGVIVREEILHGNKQKGLQTMNFDGKKPVLLVMGGSLGAKSLNESVIAHAKQLNSLYDIFLLCGKGKKSNCEFLHEQEFVSNIADVYAASDLCITRGGSNSLAELTLAQLPFLCVPLTKCSRGEQVKNAKWFAQKGCGLYATEQQLQQLPVLIQSLQEKKDNIISSQKKMSYLYGTDTVVNEILKFCPQQQ</sequence>
<dbReference type="Proteomes" id="UP000824200">
    <property type="component" value="Unassembled WGS sequence"/>
</dbReference>
<comment type="caution">
    <text evidence="10">Lacks conserved residue(s) required for the propagation of feature annotation.</text>
</comment>
<comment type="pathway">
    <text evidence="10">Cell wall biogenesis; peptidoglycan biosynthesis.</text>
</comment>
<protein>
    <recommendedName>
        <fullName evidence="10">UDP-N-acetylglucosamine--N-acetylmuramyl-(pentapeptide) pyrophosphoryl-undecaprenol N-acetylglucosamine transferase</fullName>
        <ecNumber evidence="10">2.4.1.227</ecNumber>
    </recommendedName>
    <alternativeName>
        <fullName evidence="10">Undecaprenyl-PP-MurNAc-pentapeptide-UDPGlcNAc GlcNAc transferase</fullName>
    </alternativeName>
</protein>
<evidence type="ECO:0000256" key="3">
    <source>
        <dbReference type="ARBA" id="ARBA00022676"/>
    </source>
</evidence>
<accession>A0A9D1J8Q8</accession>
<dbReference type="Pfam" id="PF03033">
    <property type="entry name" value="Glyco_transf_28"/>
    <property type="match status" value="1"/>
</dbReference>
<dbReference type="InterPro" id="IPR004276">
    <property type="entry name" value="GlycoTrans_28_N"/>
</dbReference>
<comment type="similarity">
    <text evidence="10">Belongs to the glycosyltransferase 28 family. MurG subfamily.</text>
</comment>
<dbReference type="InterPro" id="IPR007235">
    <property type="entry name" value="Glyco_trans_28_C"/>
</dbReference>
<comment type="function">
    <text evidence="10">Cell wall formation. Catalyzes the transfer of a GlcNAc subunit on undecaprenyl-pyrophosphoryl-MurNAc-pentapeptide (lipid intermediate I) to form undecaprenyl-pyrophosphoryl-MurNAc-(pentapeptide)GlcNAc (lipid intermediate II).</text>
</comment>
<dbReference type="Gene3D" id="3.40.50.2000">
    <property type="entry name" value="Glycogen Phosphorylase B"/>
    <property type="match status" value="2"/>
</dbReference>
<keyword evidence="2 10" id="KW-0132">Cell division</keyword>
<dbReference type="AlphaFoldDB" id="A0A9D1J8Q8"/>
<feature type="domain" description="Glycosyltransferase family 28 N-terminal" evidence="11">
    <location>
        <begin position="3"/>
        <end position="142"/>
    </location>
</feature>
<comment type="catalytic activity">
    <reaction evidence="10">
        <text>di-trans,octa-cis-undecaprenyl diphospho-N-acetyl-alpha-D-muramoyl-L-alanyl-D-glutamyl-meso-2,6-diaminopimeloyl-D-alanyl-D-alanine + UDP-N-acetyl-alpha-D-glucosamine = di-trans,octa-cis-undecaprenyl diphospho-[N-acetyl-alpha-D-glucosaminyl-(1-&gt;4)]-N-acetyl-alpha-D-muramoyl-L-alanyl-D-glutamyl-meso-2,6-diaminopimeloyl-D-alanyl-D-alanine + UDP + H(+)</text>
        <dbReference type="Rhea" id="RHEA:31227"/>
        <dbReference type="ChEBI" id="CHEBI:15378"/>
        <dbReference type="ChEBI" id="CHEBI:57705"/>
        <dbReference type="ChEBI" id="CHEBI:58223"/>
        <dbReference type="ChEBI" id="CHEBI:61387"/>
        <dbReference type="ChEBI" id="CHEBI:61388"/>
        <dbReference type="EC" id="2.4.1.227"/>
    </reaction>
</comment>
<keyword evidence="9 10" id="KW-0961">Cell wall biogenesis/degradation</keyword>
<dbReference type="GO" id="GO:0051301">
    <property type="term" value="P:cell division"/>
    <property type="evidence" value="ECO:0007669"/>
    <property type="project" value="UniProtKB-KW"/>
</dbReference>
<dbReference type="HAMAP" id="MF_00033">
    <property type="entry name" value="MurG"/>
    <property type="match status" value="1"/>
</dbReference>
<feature type="binding site" evidence="10">
    <location>
        <position position="278"/>
    </location>
    <ligand>
        <name>UDP-N-acetyl-alpha-D-glucosamine</name>
        <dbReference type="ChEBI" id="CHEBI:57705"/>
    </ligand>
</feature>
<evidence type="ECO:0000259" key="11">
    <source>
        <dbReference type="Pfam" id="PF03033"/>
    </source>
</evidence>
<dbReference type="PANTHER" id="PTHR21015:SF27">
    <property type="entry name" value="UDP-N-ACETYLGLUCOSAMINE--N-ACETYLMURAMYL-(PENTAPEPTIDE) PYROPHOSPHORYL-UNDECAPRENOL N-ACETYLGLUCOSAMINE TRANSFERASE"/>
    <property type="match status" value="1"/>
</dbReference>